<protein>
    <submittedName>
        <fullName evidence="3">Luciferase-like, subgroup</fullName>
    </submittedName>
</protein>
<accession>D0LBM0</accession>
<feature type="domain" description="Luciferase-like" evidence="2">
    <location>
        <begin position="7"/>
        <end position="247"/>
    </location>
</feature>
<evidence type="ECO:0000313" key="3">
    <source>
        <dbReference type="EMBL" id="ACY21434.1"/>
    </source>
</evidence>
<proteinExistence type="predicted"/>
<dbReference type="AlphaFoldDB" id="D0LBM0"/>
<dbReference type="Proteomes" id="UP000001219">
    <property type="component" value="Chromosome"/>
</dbReference>
<dbReference type="GO" id="GO:0016705">
    <property type="term" value="F:oxidoreductase activity, acting on paired donors, with incorporation or reduction of molecular oxygen"/>
    <property type="evidence" value="ECO:0007669"/>
    <property type="project" value="InterPro"/>
</dbReference>
<evidence type="ECO:0000256" key="1">
    <source>
        <dbReference type="ARBA" id="ARBA00023002"/>
    </source>
</evidence>
<evidence type="ECO:0000259" key="2">
    <source>
        <dbReference type="Pfam" id="PF00296"/>
    </source>
</evidence>
<keyword evidence="4" id="KW-1185">Reference proteome</keyword>
<reference evidence="3 4" key="2">
    <citation type="journal article" date="2010" name="Stand. Genomic Sci.">
        <title>Complete genome sequence of Gordonia bronchialis type strain (3410).</title>
        <authorList>
            <person name="Ivanova N."/>
            <person name="Sikorski J."/>
            <person name="Jando M."/>
            <person name="Lapidus A."/>
            <person name="Nolan M."/>
            <person name="Lucas S."/>
            <person name="Del Rio T.G."/>
            <person name="Tice H."/>
            <person name="Copeland A."/>
            <person name="Cheng J.F."/>
            <person name="Chen F."/>
            <person name="Bruce D."/>
            <person name="Goodwin L."/>
            <person name="Pitluck S."/>
            <person name="Mavromatis K."/>
            <person name="Ovchinnikova G."/>
            <person name="Pati A."/>
            <person name="Chen A."/>
            <person name="Palaniappan K."/>
            <person name="Land M."/>
            <person name="Hauser L."/>
            <person name="Chang Y.J."/>
            <person name="Jeffries C.D."/>
            <person name="Chain P."/>
            <person name="Saunders E."/>
            <person name="Han C."/>
            <person name="Detter J.C."/>
            <person name="Brettin T."/>
            <person name="Rohde M."/>
            <person name="Goker M."/>
            <person name="Bristow J."/>
            <person name="Eisen J.A."/>
            <person name="Markowitz V."/>
            <person name="Hugenholtz P."/>
            <person name="Klenk H.P."/>
            <person name="Kyrpides N.C."/>
        </authorList>
    </citation>
    <scope>NUCLEOTIDE SEQUENCE [LARGE SCALE GENOMIC DNA]</scope>
    <source>
        <strain evidence="4">ATCC 25592 / DSM 43247 / BCRC 13721 / JCM 3198 / KCTC 3076 / NBRC 16047 / NCTC 10667</strain>
    </source>
</reference>
<organism evidence="3 4">
    <name type="scientific">Gordonia bronchialis (strain ATCC 25592 / DSM 43247 / BCRC 13721 / JCM 3198 / KCTC 3076 / NBRC 16047 / NCTC 10667)</name>
    <name type="common">Rhodococcus bronchialis</name>
    <dbReference type="NCBI Taxonomy" id="526226"/>
    <lineage>
        <taxon>Bacteria</taxon>
        <taxon>Bacillati</taxon>
        <taxon>Actinomycetota</taxon>
        <taxon>Actinomycetes</taxon>
        <taxon>Mycobacteriales</taxon>
        <taxon>Gordoniaceae</taxon>
        <taxon>Gordonia</taxon>
    </lineage>
</organism>
<keyword evidence="1" id="KW-0560">Oxidoreductase</keyword>
<dbReference type="HOGENOM" id="CLU_027853_3_2_11"/>
<dbReference type="InterPro" id="IPR050564">
    <property type="entry name" value="F420-G6PD/mer"/>
</dbReference>
<dbReference type="Gene3D" id="3.20.20.30">
    <property type="entry name" value="Luciferase-like domain"/>
    <property type="match status" value="1"/>
</dbReference>
<evidence type="ECO:0000313" key="4">
    <source>
        <dbReference type="Proteomes" id="UP000001219"/>
    </source>
</evidence>
<gene>
    <name evidence="3" type="ordered locus">Gbro_2186</name>
</gene>
<dbReference type="InterPro" id="IPR011251">
    <property type="entry name" value="Luciferase-like_dom"/>
</dbReference>
<name>D0LBM0_GORB4</name>
<dbReference type="OrthoDB" id="3773796at2"/>
<sequence>MQAAVHLPQVPFAGPATELPARARDVVDAAGDLGFVAVSANDHFTFSTQWVDGLMLLASIAERAGPLELMTTVALPALRGPVAFASSITALAAMSKGRVVAGVGPGSSAADHGLAGLDWSRRWQRYDETLQVLRSLLGGDGVPAGLRFYAPADQPTAVLTDVPHVQLWPASWGSEAGLRRVAAHGEGWLASAYHTSPDEFGLARTRLEAALRRRGADPGGFGHAVVTMWTYVSDRPETTRRILADVLAPALGRAPDALRGRVCVGSPAECTRLVGAYAAQGCRRMHFWPIADEVEQLELLAHHVLPGVVQ</sequence>
<reference evidence="4" key="1">
    <citation type="submission" date="2009-10" db="EMBL/GenBank/DDBJ databases">
        <title>The complete chromosome of Gordonia bronchialis DSM 43247.</title>
        <authorList>
            <consortium name="US DOE Joint Genome Institute (JGI-PGF)"/>
            <person name="Lucas S."/>
            <person name="Copeland A."/>
            <person name="Lapidus A."/>
            <person name="Glavina del Rio T."/>
            <person name="Dalin E."/>
            <person name="Tice H."/>
            <person name="Bruce D."/>
            <person name="Goodwin L."/>
            <person name="Pitluck S."/>
            <person name="Kyrpides N."/>
            <person name="Mavromatis K."/>
            <person name="Ivanova N."/>
            <person name="Ovchinnikova G."/>
            <person name="Saunders E."/>
            <person name="Brettin T."/>
            <person name="Detter J.C."/>
            <person name="Han C."/>
            <person name="Larimer F."/>
            <person name="Land M."/>
            <person name="Hauser L."/>
            <person name="Markowitz V."/>
            <person name="Cheng J.-F."/>
            <person name="Hugenholtz P."/>
            <person name="Woyke T."/>
            <person name="Wu D."/>
            <person name="Jando M."/>
            <person name="Schneider S."/>
            <person name="Goeker M."/>
            <person name="Klenk H.-P."/>
            <person name="Eisen J.A."/>
        </authorList>
    </citation>
    <scope>NUCLEOTIDE SEQUENCE [LARGE SCALE GENOMIC DNA]</scope>
    <source>
        <strain evidence="4">ATCC 25592 / DSM 43247 / BCRC 13721 / JCM 3198 / KCTC 3076 / NBRC 16047 / NCTC 10667</strain>
    </source>
</reference>
<dbReference type="eggNOG" id="COG2141">
    <property type="taxonomic scope" value="Bacteria"/>
</dbReference>
<dbReference type="PANTHER" id="PTHR43244:SF1">
    <property type="entry name" value="5,10-METHYLENETETRAHYDROMETHANOPTERIN REDUCTASE"/>
    <property type="match status" value="1"/>
</dbReference>
<dbReference type="KEGG" id="gbr:Gbro_2186"/>
<dbReference type="InterPro" id="IPR036661">
    <property type="entry name" value="Luciferase-like_sf"/>
</dbReference>
<dbReference type="RefSeq" id="WP_012833989.1">
    <property type="nucleotide sequence ID" value="NC_013441.1"/>
</dbReference>
<dbReference type="STRING" id="526226.Gbro_2186"/>
<dbReference type="EMBL" id="CP001802">
    <property type="protein sequence ID" value="ACY21434.1"/>
    <property type="molecule type" value="Genomic_DNA"/>
</dbReference>
<dbReference type="SUPFAM" id="SSF51679">
    <property type="entry name" value="Bacterial luciferase-like"/>
    <property type="match status" value="1"/>
</dbReference>
<dbReference type="Pfam" id="PF00296">
    <property type="entry name" value="Bac_luciferase"/>
    <property type="match status" value="1"/>
</dbReference>
<dbReference type="PANTHER" id="PTHR43244">
    <property type="match status" value="1"/>
</dbReference>